<gene>
    <name evidence="1" type="ORF">S01H1_32897</name>
</gene>
<organism evidence="1">
    <name type="scientific">marine sediment metagenome</name>
    <dbReference type="NCBI Taxonomy" id="412755"/>
    <lineage>
        <taxon>unclassified sequences</taxon>
        <taxon>metagenomes</taxon>
        <taxon>ecological metagenomes</taxon>
    </lineage>
</organism>
<name>X0W226_9ZZZZ</name>
<comment type="caution">
    <text evidence="1">The sequence shown here is derived from an EMBL/GenBank/DDBJ whole genome shotgun (WGS) entry which is preliminary data.</text>
</comment>
<dbReference type="SUPFAM" id="SSF55481">
    <property type="entry name" value="N-terminal domain of eukaryotic peptide chain release factor subunit 1, ERF1"/>
    <property type="match status" value="1"/>
</dbReference>
<reference evidence="1" key="1">
    <citation type="journal article" date="2014" name="Front. Microbiol.">
        <title>High frequency of phylogenetically diverse reductive dehalogenase-homologous genes in deep subseafloor sedimentary metagenomes.</title>
        <authorList>
            <person name="Kawai M."/>
            <person name="Futagami T."/>
            <person name="Toyoda A."/>
            <person name="Takaki Y."/>
            <person name="Nishi S."/>
            <person name="Hori S."/>
            <person name="Arai W."/>
            <person name="Tsubouchi T."/>
            <person name="Morono Y."/>
            <person name="Uchiyama I."/>
            <person name="Ito T."/>
            <person name="Fujiyama A."/>
            <person name="Inagaki F."/>
            <person name="Takami H."/>
        </authorList>
    </citation>
    <scope>NUCLEOTIDE SEQUENCE</scope>
    <source>
        <strain evidence="1">Expedition CK06-06</strain>
    </source>
</reference>
<dbReference type="AlphaFoldDB" id="X0W226"/>
<proteinExistence type="predicted"/>
<sequence length="82" mass="9486">MNWIQRFLDKELAQAVNIKSKQTKESVIQGLNTAKRQATPGICLYINGRDLFAWDSGYEGKEFKYYCDSVNYIEPPARDTFT</sequence>
<protein>
    <submittedName>
        <fullName evidence="1">Uncharacterized protein</fullName>
    </submittedName>
</protein>
<evidence type="ECO:0000313" key="1">
    <source>
        <dbReference type="EMBL" id="GAG06796.1"/>
    </source>
</evidence>
<dbReference type="InterPro" id="IPR024049">
    <property type="entry name" value="eRF1_1_sf"/>
</dbReference>
<accession>X0W226</accession>
<dbReference type="EMBL" id="BARS01020397">
    <property type="protein sequence ID" value="GAG06796.1"/>
    <property type="molecule type" value="Genomic_DNA"/>
</dbReference>